<dbReference type="AlphaFoldDB" id="A0A8K0D8Z0"/>
<keyword evidence="2" id="KW-1185">Reference proteome</keyword>
<sequence>MCLLNVELTTRCRVGFERILLASWISREVQAEKYGHSVVRLFLYRCPFNSNEIVWGIAKIYFNKHIGRDDGGMAKAVAMWKEALEQITPATWQNCIIHIEKIIKEWWEKEILFDREDVMPLITNLSDDFSSNEDDTQCNVSE</sequence>
<evidence type="ECO:0000313" key="2">
    <source>
        <dbReference type="Proteomes" id="UP000801492"/>
    </source>
</evidence>
<evidence type="ECO:0000313" key="1">
    <source>
        <dbReference type="EMBL" id="KAF2901658.1"/>
    </source>
</evidence>
<reference evidence="1" key="1">
    <citation type="submission" date="2019-08" db="EMBL/GenBank/DDBJ databases">
        <title>The genome of the North American firefly Photinus pyralis.</title>
        <authorList>
            <consortium name="Photinus pyralis genome working group"/>
            <person name="Fallon T.R."/>
            <person name="Sander Lower S.E."/>
            <person name="Weng J.-K."/>
        </authorList>
    </citation>
    <scope>NUCLEOTIDE SEQUENCE</scope>
    <source>
        <strain evidence="1">TRF0915ILg1</strain>
        <tissue evidence="1">Whole body</tissue>
    </source>
</reference>
<dbReference type="Proteomes" id="UP000801492">
    <property type="component" value="Unassembled WGS sequence"/>
</dbReference>
<gene>
    <name evidence="1" type="ORF">ILUMI_04523</name>
</gene>
<dbReference type="PANTHER" id="PTHR33939:SF1">
    <property type="entry name" value="DUF4371 DOMAIN-CONTAINING PROTEIN"/>
    <property type="match status" value="1"/>
</dbReference>
<organism evidence="1 2">
    <name type="scientific">Ignelater luminosus</name>
    <name type="common">Cucubano</name>
    <name type="synonym">Pyrophorus luminosus</name>
    <dbReference type="NCBI Taxonomy" id="2038154"/>
    <lineage>
        <taxon>Eukaryota</taxon>
        <taxon>Metazoa</taxon>
        <taxon>Ecdysozoa</taxon>
        <taxon>Arthropoda</taxon>
        <taxon>Hexapoda</taxon>
        <taxon>Insecta</taxon>
        <taxon>Pterygota</taxon>
        <taxon>Neoptera</taxon>
        <taxon>Endopterygota</taxon>
        <taxon>Coleoptera</taxon>
        <taxon>Polyphaga</taxon>
        <taxon>Elateriformia</taxon>
        <taxon>Elateroidea</taxon>
        <taxon>Elateridae</taxon>
        <taxon>Agrypninae</taxon>
        <taxon>Pyrophorini</taxon>
        <taxon>Ignelater</taxon>
    </lineage>
</organism>
<dbReference type="EMBL" id="VTPC01001515">
    <property type="protein sequence ID" value="KAF2901658.1"/>
    <property type="molecule type" value="Genomic_DNA"/>
</dbReference>
<proteinExistence type="predicted"/>
<name>A0A8K0D8Z0_IGNLU</name>
<comment type="caution">
    <text evidence="1">The sequence shown here is derived from an EMBL/GenBank/DDBJ whole genome shotgun (WGS) entry which is preliminary data.</text>
</comment>
<protein>
    <submittedName>
        <fullName evidence="1">Uncharacterized protein</fullName>
    </submittedName>
</protein>
<accession>A0A8K0D8Z0</accession>
<dbReference type="PANTHER" id="PTHR33939">
    <property type="entry name" value="PROTEIN CBG22215"/>
    <property type="match status" value="1"/>
</dbReference>